<dbReference type="Proteomes" id="UP001597393">
    <property type="component" value="Unassembled WGS sequence"/>
</dbReference>
<comment type="caution">
    <text evidence="1">The sequence shown here is derived from an EMBL/GenBank/DDBJ whole genome shotgun (WGS) entry which is preliminary data.</text>
</comment>
<gene>
    <name evidence="1" type="ORF">ACFSQ3_12715</name>
</gene>
<keyword evidence="2" id="KW-1185">Reference proteome</keyword>
<dbReference type="Gene3D" id="3.40.50.720">
    <property type="entry name" value="NAD(P)-binding Rossmann-like Domain"/>
    <property type="match status" value="1"/>
</dbReference>
<sequence>MGMLISGLNSYLGRRAASNLASENCEVFGLIRDAELFKTTGFEPITAELLNIDLLRKGKAYATCRLDNLDMGICFAPPTNLDDQVSLQVELTRLRNFIALLQANACNRIVYLATLVDREYLSYVRKLFSDLGVIYTLVLTNITLGKNSLADRYFRQLMSEKYIWYDNALANVQFRPISSLDVLRWLRTVNWKEDFKDQVIELGGIQQMSVRDLFRMYKNLNEVENVGVAVPHFIYKLFFKQRRELQKEDHLEIKRMFKYEYPLDNSTWAKRVSFSFTPIEEAILEDQ</sequence>
<name>A0ABW5NL26_9SPHI</name>
<organism evidence="1 2">
    <name type="scientific">Sphingobacterium corticis</name>
    <dbReference type="NCBI Taxonomy" id="1812823"/>
    <lineage>
        <taxon>Bacteria</taxon>
        <taxon>Pseudomonadati</taxon>
        <taxon>Bacteroidota</taxon>
        <taxon>Sphingobacteriia</taxon>
        <taxon>Sphingobacteriales</taxon>
        <taxon>Sphingobacteriaceae</taxon>
        <taxon>Sphingobacterium</taxon>
    </lineage>
</organism>
<evidence type="ECO:0000313" key="2">
    <source>
        <dbReference type="Proteomes" id="UP001597393"/>
    </source>
</evidence>
<reference evidence="2" key="1">
    <citation type="journal article" date="2019" name="Int. J. Syst. Evol. Microbiol.">
        <title>The Global Catalogue of Microorganisms (GCM) 10K type strain sequencing project: providing services to taxonomists for standard genome sequencing and annotation.</title>
        <authorList>
            <consortium name="The Broad Institute Genomics Platform"/>
            <consortium name="The Broad Institute Genome Sequencing Center for Infectious Disease"/>
            <person name="Wu L."/>
            <person name="Ma J."/>
        </authorList>
    </citation>
    <scope>NUCLEOTIDE SEQUENCE [LARGE SCALE GENOMIC DNA]</scope>
    <source>
        <strain evidence="2">KCTC 42248</strain>
    </source>
</reference>
<evidence type="ECO:0000313" key="1">
    <source>
        <dbReference type="EMBL" id="MFD2599814.1"/>
    </source>
</evidence>
<dbReference type="EMBL" id="JBHUMA010000006">
    <property type="protein sequence ID" value="MFD2599814.1"/>
    <property type="molecule type" value="Genomic_DNA"/>
</dbReference>
<dbReference type="SUPFAM" id="SSF51735">
    <property type="entry name" value="NAD(P)-binding Rossmann-fold domains"/>
    <property type="match status" value="1"/>
</dbReference>
<proteinExistence type="predicted"/>
<accession>A0ABW5NL26</accession>
<protein>
    <recommendedName>
        <fullName evidence="3">NAD(P)-binding domain-containing protein</fullName>
    </recommendedName>
</protein>
<dbReference type="RefSeq" id="WP_380869938.1">
    <property type="nucleotide sequence ID" value="NZ_JBHUMA010000006.1"/>
</dbReference>
<evidence type="ECO:0008006" key="3">
    <source>
        <dbReference type="Google" id="ProtNLM"/>
    </source>
</evidence>
<dbReference type="InterPro" id="IPR036291">
    <property type="entry name" value="NAD(P)-bd_dom_sf"/>
</dbReference>